<accession>A0AAV5T601</accession>
<dbReference type="Proteomes" id="UP001432027">
    <property type="component" value="Unassembled WGS sequence"/>
</dbReference>
<protein>
    <submittedName>
        <fullName evidence="2">Uncharacterized protein</fullName>
    </submittedName>
</protein>
<feature type="non-terminal residue" evidence="2">
    <location>
        <position position="1"/>
    </location>
</feature>
<feature type="non-terminal residue" evidence="2">
    <location>
        <position position="293"/>
    </location>
</feature>
<name>A0AAV5T601_9BILA</name>
<dbReference type="EMBL" id="BTSX01000003">
    <property type="protein sequence ID" value="GMS90693.1"/>
    <property type="molecule type" value="Genomic_DNA"/>
</dbReference>
<feature type="compositionally biased region" description="Basic and acidic residues" evidence="1">
    <location>
        <begin position="29"/>
        <end position="50"/>
    </location>
</feature>
<evidence type="ECO:0000313" key="2">
    <source>
        <dbReference type="EMBL" id="GMS90693.1"/>
    </source>
</evidence>
<sequence>GNPAMNPQCIPSQGAPIAFDVSNLQPRHGSKDTSDISRMTDEFSRMESPRKSTSKTDASMRSVDDVVCVECGWKIVGSYSKDQPNKCELCLHWRWRLPKYGGSAIIHGMKCNIVNTCSLDSFLSILIFYYAHNWQLLYKQIGTKTSYELYLRDLLSPGSPNRNIDACKEDLIQRCYVNRLNIKKTAYDLENNECANLKELTNSASLLNFKIHCTKCSSIQSHSKTQFEAKTTTANVSWKAIIENIISYVGICKSKLKGERCAGAMVIDAVEVNAWFIPVDISLFTCPAGVASN</sequence>
<keyword evidence="3" id="KW-1185">Reference proteome</keyword>
<gene>
    <name evidence="2" type="ORF">PENTCL1PPCAC_12868</name>
</gene>
<reference evidence="2" key="1">
    <citation type="submission" date="2023-10" db="EMBL/GenBank/DDBJ databases">
        <title>Genome assembly of Pristionchus species.</title>
        <authorList>
            <person name="Yoshida K."/>
            <person name="Sommer R.J."/>
        </authorList>
    </citation>
    <scope>NUCLEOTIDE SEQUENCE</scope>
    <source>
        <strain evidence="2">RS0144</strain>
    </source>
</reference>
<dbReference type="AlphaFoldDB" id="A0AAV5T601"/>
<evidence type="ECO:0000313" key="3">
    <source>
        <dbReference type="Proteomes" id="UP001432027"/>
    </source>
</evidence>
<organism evidence="2 3">
    <name type="scientific">Pristionchus entomophagus</name>
    <dbReference type="NCBI Taxonomy" id="358040"/>
    <lineage>
        <taxon>Eukaryota</taxon>
        <taxon>Metazoa</taxon>
        <taxon>Ecdysozoa</taxon>
        <taxon>Nematoda</taxon>
        <taxon>Chromadorea</taxon>
        <taxon>Rhabditida</taxon>
        <taxon>Rhabditina</taxon>
        <taxon>Diplogasteromorpha</taxon>
        <taxon>Diplogasteroidea</taxon>
        <taxon>Neodiplogasteridae</taxon>
        <taxon>Pristionchus</taxon>
    </lineage>
</organism>
<feature type="region of interest" description="Disordered" evidence="1">
    <location>
        <begin position="21"/>
        <end position="57"/>
    </location>
</feature>
<evidence type="ECO:0000256" key="1">
    <source>
        <dbReference type="SAM" id="MobiDB-lite"/>
    </source>
</evidence>
<proteinExistence type="predicted"/>
<comment type="caution">
    <text evidence="2">The sequence shown here is derived from an EMBL/GenBank/DDBJ whole genome shotgun (WGS) entry which is preliminary data.</text>
</comment>